<keyword evidence="6" id="KW-0812">Transmembrane</keyword>
<dbReference type="Gene3D" id="1.10.1040.10">
    <property type="entry name" value="N-(1-d-carboxylethyl)-l-norvaline Dehydrogenase, domain 2"/>
    <property type="match status" value="1"/>
</dbReference>
<evidence type="ECO:0000256" key="5">
    <source>
        <dbReference type="ARBA" id="ARBA00032024"/>
    </source>
</evidence>
<dbReference type="GO" id="GO:0015940">
    <property type="term" value="P:pantothenate biosynthetic process"/>
    <property type="evidence" value="ECO:0007669"/>
    <property type="project" value="InterPro"/>
</dbReference>
<keyword evidence="6" id="KW-1133">Transmembrane helix</keyword>
<reference evidence="9" key="1">
    <citation type="journal article" date="2015" name="Nature">
        <title>Complex archaea that bridge the gap between prokaryotes and eukaryotes.</title>
        <authorList>
            <person name="Spang A."/>
            <person name="Saw J.H."/>
            <person name="Jorgensen S.L."/>
            <person name="Zaremba-Niedzwiedzka K."/>
            <person name="Martijn J."/>
            <person name="Lind A.E."/>
            <person name="van Eijk R."/>
            <person name="Schleper C."/>
            <person name="Guy L."/>
            <person name="Ettema T.J."/>
        </authorList>
    </citation>
    <scope>NUCLEOTIDE SEQUENCE</scope>
</reference>
<keyword evidence="4" id="KW-0560">Oxidoreductase</keyword>
<evidence type="ECO:0000259" key="8">
    <source>
        <dbReference type="Pfam" id="PF08546"/>
    </source>
</evidence>
<keyword evidence="6" id="KW-0472">Membrane</keyword>
<dbReference type="SUPFAM" id="SSF48179">
    <property type="entry name" value="6-phosphogluconate dehydrogenase C-terminal domain-like"/>
    <property type="match status" value="1"/>
</dbReference>
<accession>A0A0F9VJY7</accession>
<evidence type="ECO:0000259" key="7">
    <source>
        <dbReference type="Pfam" id="PF02558"/>
    </source>
</evidence>
<comment type="similarity">
    <text evidence="1">Belongs to the ketopantoate reductase family.</text>
</comment>
<dbReference type="InterPro" id="IPR050838">
    <property type="entry name" value="Ketopantoate_reductase"/>
</dbReference>
<dbReference type="AlphaFoldDB" id="A0A0F9VJY7"/>
<dbReference type="Pfam" id="PF02558">
    <property type="entry name" value="ApbA"/>
    <property type="match status" value="1"/>
</dbReference>
<evidence type="ECO:0000256" key="6">
    <source>
        <dbReference type="SAM" id="Phobius"/>
    </source>
</evidence>
<dbReference type="InterPro" id="IPR013328">
    <property type="entry name" value="6PGD_dom2"/>
</dbReference>
<dbReference type="PANTHER" id="PTHR43765">
    <property type="entry name" value="2-DEHYDROPANTOATE 2-REDUCTASE-RELATED"/>
    <property type="match status" value="1"/>
</dbReference>
<dbReference type="InterPro" id="IPR036291">
    <property type="entry name" value="NAD(P)-bd_dom_sf"/>
</dbReference>
<dbReference type="EMBL" id="LAZR01000019">
    <property type="protein sequence ID" value="KKO05421.1"/>
    <property type="molecule type" value="Genomic_DNA"/>
</dbReference>
<feature type="domain" description="Ketopantoate reductase N-terminal" evidence="7">
    <location>
        <begin position="14"/>
        <end position="169"/>
    </location>
</feature>
<dbReference type="GO" id="GO:0005737">
    <property type="term" value="C:cytoplasm"/>
    <property type="evidence" value="ECO:0007669"/>
    <property type="project" value="TreeGrafter"/>
</dbReference>
<dbReference type="NCBIfam" id="TIGR00745">
    <property type="entry name" value="apbA_panE"/>
    <property type="match status" value="1"/>
</dbReference>
<organism evidence="9">
    <name type="scientific">marine sediment metagenome</name>
    <dbReference type="NCBI Taxonomy" id="412755"/>
    <lineage>
        <taxon>unclassified sequences</taxon>
        <taxon>metagenomes</taxon>
        <taxon>ecological metagenomes</taxon>
    </lineage>
</organism>
<feature type="transmembrane region" description="Helical" evidence="6">
    <location>
        <begin position="12"/>
        <end position="32"/>
    </location>
</feature>
<evidence type="ECO:0000256" key="3">
    <source>
        <dbReference type="ARBA" id="ARBA00022857"/>
    </source>
</evidence>
<dbReference type="EC" id="1.1.1.169" evidence="2"/>
<gene>
    <name evidence="9" type="ORF">LCGC14_0076920</name>
</gene>
<keyword evidence="3" id="KW-0521">NADP</keyword>
<dbReference type="GO" id="GO:0050661">
    <property type="term" value="F:NADP binding"/>
    <property type="evidence" value="ECO:0007669"/>
    <property type="project" value="TreeGrafter"/>
</dbReference>
<name>A0A0F9VJY7_9ZZZZ</name>
<dbReference type="GO" id="GO:0008677">
    <property type="term" value="F:2-dehydropantoate 2-reductase activity"/>
    <property type="evidence" value="ECO:0007669"/>
    <property type="project" value="UniProtKB-EC"/>
</dbReference>
<comment type="caution">
    <text evidence="9">The sequence shown here is derived from an EMBL/GenBank/DDBJ whole genome shotgun (WGS) entry which is preliminary data.</text>
</comment>
<evidence type="ECO:0000256" key="2">
    <source>
        <dbReference type="ARBA" id="ARBA00013014"/>
    </source>
</evidence>
<dbReference type="SUPFAM" id="SSF51735">
    <property type="entry name" value="NAD(P)-binding Rossmann-fold domains"/>
    <property type="match status" value="1"/>
</dbReference>
<dbReference type="InterPro" id="IPR013752">
    <property type="entry name" value="KPA_reductase"/>
</dbReference>
<proteinExistence type="inferred from homology"/>
<dbReference type="Gene3D" id="3.40.50.720">
    <property type="entry name" value="NAD(P)-binding Rossmann-like Domain"/>
    <property type="match status" value="1"/>
</dbReference>
<dbReference type="InterPro" id="IPR003710">
    <property type="entry name" value="ApbA"/>
</dbReference>
<feature type="domain" description="Ketopantoate reductase C-terminal" evidence="8">
    <location>
        <begin position="199"/>
        <end position="322"/>
    </location>
</feature>
<protein>
    <recommendedName>
        <fullName evidence="2">2-dehydropantoate 2-reductase</fullName>
        <ecNumber evidence="2">1.1.1.169</ecNumber>
    </recommendedName>
    <alternativeName>
        <fullName evidence="5">Ketopantoate reductase</fullName>
    </alternativeName>
</protein>
<sequence>MTLTDKPIPQPLHWHVLGAGAMGCLWACAMAMQARDGASGRAQVSLLLRHQAALLSYPGHIKSSAMAQPVVMPAHTTGGNVVDLPGQIDNLFVATKAQDTLPALTGVAKYLTTDCRIVLLQNGLKVQREVSQQFGAERVFCLSTSHGAWLRAPFDVVHAGNGETWLGQLTPASDDSAARQQALLAVLPAQQLNIRIDDDIAARLWRKLAINCAINALTVIHDCRNGELLRIPAARQTLTRLCHEISALLQAIPAAPAIDDLFTQVQQVLMVTTDNISSTLQDVRRARDTEIDHLNGYLCELAAQHGLACPVNKAVLQQMRVLESRAKQAAQHTINQRPLT</sequence>
<evidence type="ECO:0000313" key="9">
    <source>
        <dbReference type="EMBL" id="KKO05421.1"/>
    </source>
</evidence>
<evidence type="ECO:0000256" key="1">
    <source>
        <dbReference type="ARBA" id="ARBA00007870"/>
    </source>
</evidence>
<dbReference type="PROSITE" id="PS51257">
    <property type="entry name" value="PROKAR_LIPOPROTEIN"/>
    <property type="match status" value="1"/>
</dbReference>
<dbReference type="InterPro" id="IPR013332">
    <property type="entry name" value="KPR_N"/>
</dbReference>
<dbReference type="InterPro" id="IPR008927">
    <property type="entry name" value="6-PGluconate_DH-like_C_sf"/>
</dbReference>
<dbReference type="PANTHER" id="PTHR43765:SF2">
    <property type="entry name" value="2-DEHYDROPANTOATE 2-REDUCTASE"/>
    <property type="match status" value="1"/>
</dbReference>
<evidence type="ECO:0000256" key="4">
    <source>
        <dbReference type="ARBA" id="ARBA00023002"/>
    </source>
</evidence>
<dbReference type="Pfam" id="PF08546">
    <property type="entry name" value="ApbA_C"/>
    <property type="match status" value="1"/>
</dbReference>